<evidence type="ECO:0000256" key="5">
    <source>
        <dbReference type="ARBA" id="ARBA00022771"/>
    </source>
</evidence>
<keyword evidence="11" id="KW-0539">Nucleus</keyword>
<evidence type="ECO:0000256" key="14">
    <source>
        <dbReference type="SAM" id="Phobius"/>
    </source>
</evidence>
<evidence type="ECO:0000256" key="8">
    <source>
        <dbReference type="ARBA" id="ARBA00023015"/>
    </source>
</evidence>
<dbReference type="AlphaFoldDB" id="A0AAF5D0R4"/>
<comment type="subcellular location">
    <subcellularLocation>
        <location evidence="2">Chromosome</location>
    </subcellularLocation>
    <subcellularLocation>
        <location evidence="1">Nucleus</location>
    </subcellularLocation>
</comment>
<keyword evidence="17" id="KW-1185">Reference proteome</keyword>
<dbReference type="SUPFAM" id="SSF144232">
    <property type="entry name" value="HIT/MYND zinc finger-like"/>
    <property type="match status" value="1"/>
</dbReference>
<evidence type="ECO:0000313" key="17">
    <source>
        <dbReference type="Proteomes" id="UP000035681"/>
    </source>
</evidence>
<dbReference type="Pfam" id="PF24324">
    <property type="entry name" value="MYND_ZMYND11_ZMYD8"/>
    <property type="match status" value="1"/>
</dbReference>
<evidence type="ECO:0000256" key="10">
    <source>
        <dbReference type="ARBA" id="ARBA00023163"/>
    </source>
</evidence>
<evidence type="ECO:0000256" key="3">
    <source>
        <dbReference type="ARBA" id="ARBA00022454"/>
    </source>
</evidence>
<evidence type="ECO:0000256" key="6">
    <source>
        <dbReference type="ARBA" id="ARBA00022833"/>
    </source>
</evidence>
<evidence type="ECO:0000256" key="13">
    <source>
        <dbReference type="SAM" id="Coils"/>
    </source>
</evidence>
<dbReference type="Gene3D" id="1.10.418.10">
    <property type="entry name" value="Calponin-like domain"/>
    <property type="match status" value="1"/>
</dbReference>
<dbReference type="PANTHER" id="PTHR46379:SF1">
    <property type="entry name" value="ZINC FINGER MYND DOMAIN-CONTAINING PROTEIN 11"/>
    <property type="match status" value="1"/>
</dbReference>
<dbReference type="PROSITE" id="PS50021">
    <property type="entry name" value="CH"/>
    <property type="match status" value="1"/>
</dbReference>
<evidence type="ECO:0000259" key="16">
    <source>
        <dbReference type="PROSITE" id="PS50865"/>
    </source>
</evidence>
<dbReference type="GO" id="GO:0140006">
    <property type="term" value="F:histone H3 reader activity"/>
    <property type="evidence" value="ECO:0007669"/>
    <property type="project" value="UniProtKB-ARBA"/>
</dbReference>
<keyword evidence="14" id="KW-1133">Transmembrane helix</keyword>
<feature type="domain" description="Calponin-homology (CH)" evidence="15">
    <location>
        <begin position="795"/>
        <end position="906"/>
    </location>
</feature>
<evidence type="ECO:0000256" key="12">
    <source>
        <dbReference type="PROSITE-ProRule" id="PRU00134"/>
    </source>
</evidence>
<feature type="coiled-coil region" evidence="13">
    <location>
        <begin position="565"/>
        <end position="606"/>
    </location>
</feature>
<feature type="domain" description="MYND-type" evidence="16">
    <location>
        <begin position="229"/>
        <end position="263"/>
    </location>
</feature>
<dbReference type="GO" id="GO:0009966">
    <property type="term" value="P:regulation of signal transduction"/>
    <property type="evidence" value="ECO:0007669"/>
    <property type="project" value="TreeGrafter"/>
</dbReference>
<feature type="transmembrane region" description="Helical" evidence="14">
    <location>
        <begin position="48"/>
        <end position="67"/>
    </location>
</feature>
<keyword evidence="3" id="KW-0158">Chromosome</keyword>
<reference evidence="18" key="1">
    <citation type="submission" date="2024-02" db="UniProtKB">
        <authorList>
            <consortium name="WormBaseParasite"/>
        </authorList>
    </citation>
    <scope>IDENTIFICATION</scope>
</reference>
<evidence type="ECO:0000256" key="1">
    <source>
        <dbReference type="ARBA" id="ARBA00004123"/>
    </source>
</evidence>
<evidence type="ECO:0000256" key="9">
    <source>
        <dbReference type="ARBA" id="ARBA00023117"/>
    </source>
</evidence>
<keyword evidence="10" id="KW-0804">Transcription</keyword>
<keyword evidence="4" id="KW-0479">Metal-binding</keyword>
<dbReference type="InterPro" id="IPR047269">
    <property type="entry name" value="ZMY11"/>
</dbReference>
<evidence type="ECO:0000313" key="18">
    <source>
        <dbReference type="WBParaSite" id="TCONS_00004738.p1"/>
    </source>
</evidence>
<name>A0AAF5D0R4_STRER</name>
<evidence type="ECO:0000259" key="15">
    <source>
        <dbReference type="PROSITE" id="PS50021"/>
    </source>
</evidence>
<dbReference type="GO" id="GO:0034243">
    <property type="term" value="P:regulation of transcription elongation by RNA polymerase II"/>
    <property type="evidence" value="ECO:0007669"/>
    <property type="project" value="InterPro"/>
</dbReference>
<keyword evidence="7" id="KW-0156">Chromatin regulator</keyword>
<dbReference type="FunFam" id="6.10.140.2220:FF:000002">
    <property type="entry name" value="Protein kinase C-binding protein 1 isoform C"/>
    <property type="match status" value="1"/>
</dbReference>
<evidence type="ECO:0000256" key="11">
    <source>
        <dbReference type="ARBA" id="ARBA00023242"/>
    </source>
</evidence>
<dbReference type="InterPro" id="IPR002893">
    <property type="entry name" value="Znf_MYND"/>
</dbReference>
<organism evidence="17 18">
    <name type="scientific">Strongyloides stercoralis</name>
    <name type="common">Threadworm</name>
    <dbReference type="NCBI Taxonomy" id="6248"/>
    <lineage>
        <taxon>Eukaryota</taxon>
        <taxon>Metazoa</taxon>
        <taxon>Ecdysozoa</taxon>
        <taxon>Nematoda</taxon>
        <taxon>Chromadorea</taxon>
        <taxon>Rhabditida</taxon>
        <taxon>Tylenchina</taxon>
        <taxon>Panagrolaimomorpha</taxon>
        <taxon>Strongyloidoidea</taxon>
        <taxon>Strongyloididae</taxon>
        <taxon>Strongyloides</taxon>
    </lineage>
</organism>
<feature type="coiled-coil region" evidence="13">
    <location>
        <begin position="636"/>
        <end position="702"/>
    </location>
</feature>
<keyword evidence="13" id="KW-0175">Coiled coil</keyword>
<dbReference type="SUPFAM" id="SSF47576">
    <property type="entry name" value="Calponin-homology domain, CH-domain"/>
    <property type="match status" value="1"/>
</dbReference>
<evidence type="ECO:0000256" key="2">
    <source>
        <dbReference type="ARBA" id="ARBA00004286"/>
    </source>
</evidence>
<evidence type="ECO:0000256" key="4">
    <source>
        <dbReference type="ARBA" id="ARBA00022723"/>
    </source>
</evidence>
<dbReference type="WBParaSite" id="TCONS_00004738.p1">
    <property type="protein sequence ID" value="TCONS_00004738.p1"/>
    <property type="gene ID" value="XLOC_002695"/>
</dbReference>
<sequence length="911" mass="107118">PVIIVNILKRLFTSFLKRTSVCWSVGKLLLSRDEIVSSSLFVLQIREILLLLFSSYIVFKFQINFYIISKKVQFLYYLIIINNLLSLGNIQFYPTKSINFYPMEHIKGEQEIMNSHQFVEEENGSMGNENTFIDSKMREVLIQLQRTWQEDYMASREKINVEVAGILHQQFLQDQQKIRTELLTQFKEELDATRNDLDRKYQDELLKNTRKLEEKYQKEISNNKKKQWCWQCEQEAIYHCCWNTAYCSVECQQAHWNTHRNKIFVIDLNMIINVDETKDYEQYISTEEINSQEEIFCDNNVPEVVFQDELYEEYQIYVDETGKEYIYMNGEPVLLEEANDMIYEEAVQDYDDEKAYKYFKETQLIEPPIVIGGNKRKRRKQLRNQCKPKIRETAYDNMKVVDKKKCGQQKLKELIDENSKNIKCLTCNMDYFVTKKSYNKYKIIVEKNEEGGDIFNFICPVCSVRSRCISSRGSSVANTPKNSRVNLLCKGGSPISAKRRVLTEARNVVSKTPSCTERRKQYSQDLQRRIIRSVVVKKTENENEHKEVHEIDKLCNKLNLIEKSHRTATEELQATAEELHDLKEIIGVYEKELTDLQNENERLRCEISGRDIKETSEMLNESQCTDENVFYYKTMYQEQYEENKQLKQTIRQLKDLLKREKKESKQFGADMLIALKAADRMREEAEAELAKVLNRRLSFNDKRRKSEIEESRDFIVASHLAKIDNFTRDSVSSSVSDCAFDEIIPDDKSLSAQSNSERLRKPRSSFTPHKVAGVIVTNPAEEAMWNDLLKDKKLISRRNALLACCHELLSEYVNIDDLTNFSSCWSSGKAFAYLLLVLVDDEKKLTYSINDIKFKLVDNLMGEVLKSCRKLGMNEDMLEKEEELSKDFPEWKKVMRFVVNIIVFLKYSHNN</sequence>
<keyword evidence="9" id="KW-0103">Bromodomain</keyword>
<dbReference type="GO" id="GO:0005694">
    <property type="term" value="C:chromosome"/>
    <property type="evidence" value="ECO:0007669"/>
    <property type="project" value="UniProtKB-SubCell"/>
</dbReference>
<dbReference type="InterPro" id="IPR036872">
    <property type="entry name" value="CH_dom_sf"/>
</dbReference>
<feature type="coiled-coil region" evidence="13">
    <location>
        <begin position="183"/>
        <end position="226"/>
    </location>
</feature>
<dbReference type="GO" id="GO:0008270">
    <property type="term" value="F:zinc ion binding"/>
    <property type="evidence" value="ECO:0007669"/>
    <property type="project" value="UniProtKB-KW"/>
</dbReference>
<protein>
    <submittedName>
        <fullName evidence="18">BRA-1A</fullName>
    </submittedName>
</protein>
<dbReference type="InterPro" id="IPR057053">
    <property type="entry name" value="MYND_ZMYND11_ZMYD8"/>
</dbReference>
<accession>A0AAF5D0R4</accession>
<dbReference type="GO" id="GO:0005634">
    <property type="term" value="C:nucleus"/>
    <property type="evidence" value="ECO:0007669"/>
    <property type="project" value="UniProtKB-SubCell"/>
</dbReference>
<keyword evidence="6" id="KW-0862">Zinc</keyword>
<keyword evidence="8" id="KW-0805">Transcription regulation</keyword>
<keyword evidence="14" id="KW-0812">Transmembrane</keyword>
<evidence type="ECO:0000256" key="7">
    <source>
        <dbReference type="ARBA" id="ARBA00022853"/>
    </source>
</evidence>
<proteinExistence type="predicted"/>
<keyword evidence="5 12" id="KW-0863">Zinc-finger</keyword>
<dbReference type="PROSITE" id="PS50865">
    <property type="entry name" value="ZF_MYND_2"/>
    <property type="match status" value="1"/>
</dbReference>
<dbReference type="InterPro" id="IPR001715">
    <property type="entry name" value="CH_dom"/>
</dbReference>
<dbReference type="PANTHER" id="PTHR46379">
    <property type="entry name" value="ZINC FINGER MYND DOMAIN-CONTAINING"/>
    <property type="match status" value="1"/>
</dbReference>
<dbReference type="GO" id="GO:0003714">
    <property type="term" value="F:transcription corepressor activity"/>
    <property type="evidence" value="ECO:0007669"/>
    <property type="project" value="InterPro"/>
</dbReference>
<feature type="transmembrane region" description="Helical" evidence="14">
    <location>
        <begin position="74"/>
        <end position="93"/>
    </location>
</feature>
<dbReference type="Proteomes" id="UP000035681">
    <property type="component" value="Unplaced"/>
</dbReference>
<keyword evidence="14" id="KW-0472">Membrane</keyword>